<dbReference type="Proteomes" id="UP000886595">
    <property type="component" value="Unassembled WGS sequence"/>
</dbReference>
<accession>A0A8X7V9V9</accession>
<dbReference type="EMBL" id="JAAMPC010000006">
    <property type="protein sequence ID" value="KAG2306571.1"/>
    <property type="molecule type" value="Genomic_DNA"/>
</dbReference>
<evidence type="ECO:0000313" key="2">
    <source>
        <dbReference type="Proteomes" id="UP000886595"/>
    </source>
</evidence>
<proteinExistence type="predicted"/>
<reference evidence="1 2" key="1">
    <citation type="submission" date="2020-02" db="EMBL/GenBank/DDBJ databases">
        <authorList>
            <person name="Ma Q."/>
            <person name="Huang Y."/>
            <person name="Song X."/>
            <person name="Pei D."/>
        </authorList>
    </citation>
    <scope>NUCLEOTIDE SEQUENCE [LARGE SCALE GENOMIC DNA]</scope>
    <source>
        <strain evidence="1">Sxm20200214</strain>
        <tissue evidence="1">Leaf</tissue>
    </source>
</reference>
<evidence type="ECO:0000313" key="1">
    <source>
        <dbReference type="EMBL" id="KAG2306571.1"/>
    </source>
</evidence>
<protein>
    <submittedName>
        <fullName evidence="1">Uncharacterized protein</fullName>
    </submittedName>
</protein>
<comment type="caution">
    <text evidence="1">The sequence shown here is derived from an EMBL/GenBank/DDBJ whole genome shotgun (WGS) entry which is preliminary data.</text>
</comment>
<sequence length="115" mass="12895">MGTLIKKRTPSSSWRLYAFIVYALILLQKKRRAFSADDPKDESRGAESYLLASGSQTTDVFLTHLGREVAGAERNNASALFPLRSTYSSNVECMRWVVSEKRRSITVGFEGEDKA</sequence>
<name>A0A8X7V9V9_BRACI</name>
<gene>
    <name evidence="1" type="ORF">Bca52824_026319</name>
</gene>
<organism evidence="1 2">
    <name type="scientific">Brassica carinata</name>
    <name type="common">Ethiopian mustard</name>
    <name type="synonym">Abyssinian cabbage</name>
    <dbReference type="NCBI Taxonomy" id="52824"/>
    <lineage>
        <taxon>Eukaryota</taxon>
        <taxon>Viridiplantae</taxon>
        <taxon>Streptophyta</taxon>
        <taxon>Embryophyta</taxon>
        <taxon>Tracheophyta</taxon>
        <taxon>Spermatophyta</taxon>
        <taxon>Magnoliopsida</taxon>
        <taxon>eudicotyledons</taxon>
        <taxon>Gunneridae</taxon>
        <taxon>Pentapetalae</taxon>
        <taxon>rosids</taxon>
        <taxon>malvids</taxon>
        <taxon>Brassicales</taxon>
        <taxon>Brassicaceae</taxon>
        <taxon>Brassiceae</taxon>
        <taxon>Brassica</taxon>
    </lineage>
</organism>
<keyword evidence="2" id="KW-1185">Reference proteome</keyword>
<dbReference type="AlphaFoldDB" id="A0A8X7V9V9"/>